<dbReference type="PANTHER" id="PTHR11373:SF4">
    <property type="entry name" value="DEOXYNUCLEOSIDE TRIPHOSPHATE TRIPHOSPHOHYDROLASE SAMHD1"/>
    <property type="match status" value="1"/>
</dbReference>
<dbReference type="CDD" id="cd00077">
    <property type="entry name" value="HDc"/>
    <property type="match status" value="1"/>
</dbReference>
<dbReference type="InterPro" id="IPR003607">
    <property type="entry name" value="HD/PDEase_dom"/>
</dbReference>
<dbReference type="PANTHER" id="PTHR11373">
    <property type="entry name" value="DEOXYNUCLEOSIDE TRIPHOSPHATE TRIPHOSPHOHYDROLASE"/>
    <property type="match status" value="1"/>
</dbReference>
<dbReference type="GO" id="GO:0008832">
    <property type="term" value="F:dGTPase activity"/>
    <property type="evidence" value="ECO:0007669"/>
    <property type="project" value="TreeGrafter"/>
</dbReference>
<dbReference type="InterPro" id="IPR006674">
    <property type="entry name" value="HD_domain"/>
</dbReference>
<keyword evidence="3" id="KW-0378">Hydrolase</keyword>
<reference evidence="3 4" key="1">
    <citation type="journal article" date="2019" name="Environ. Microbiol.">
        <title>At the nexus of three kingdoms: the genome of the mycorrhizal fungus Gigaspora margarita provides insights into plant, endobacterial and fungal interactions.</title>
        <authorList>
            <person name="Venice F."/>
            <person name="Ghignone S."/>
            <person name="Salvioli di Fossalunga A."/>
            <person name="Amselem J."/>
            <person name="Novero M."/>
            <person name="Xianan X."/>
            <person name="Sedzielewska Toro K."/>
            <person name="Morin E."/>
            <person name="Lipzen A."/>
            <person name="Grigoriev I.V."/>
            <person name="Henrissat B."/>
            <person name="Martin F.M."/>
            <person name="Bonfante P."/>
        </authorList>
    </citation>
    <scope>NUCLEOTIDE SEQUENCE [LARGE SCALE GENOMIC DNA]</scope>
    <source>
        <strain evidence="3 4">BEG34</strain>
    </source>
</reference>
<dbReference type="Proteomes" id="UP000439903">
    <property type="component" value="Unassembled WGS sequence"/>
</dbReference>
<dbReference type="AlphaFoldDB" id="A0A8H4ADG1"/>
<feature type="compositionally biased region" description="Acidic residues" evidence="1">
    <location>
        <begin position="407"/>
        <end position="420"/>
    </location>
</feature>
<name>A0A8H4ADG1_GIGMA</name>
<dbReference type="SUPFAM" id="SSF109604">
    <property type="entry name" value="HD-domain/PDEase-like"/>
    <property type="match status" value="1"/>
</dbReference>
<dbReference type="GO" id="GO:0005634">
    <property type="term" value="C:nucleus"/>
    <property type="evidence" value="ECO:0007669"/>
    <property type="project" value="TreeGrafter"/>
</dbReference>
<comment type="caution">
    <text evidence="3">The sequence shown here is derived from an EMBL/GenBank/DDBJ whole genome shotgun (WGS) entry which is preliminary data.</text>
</comment>
<dbReference type="Gene3D" id="1.10.3210.10">
    <property type="entry name" value="Hypothetical protein af1432"/>
    <property type="match status" value="1"/>
</dbReference>
<evidence type="ECO:0000313" key="4">
    <source>
        <dbReference type="Proteomes" id="UP000439903"/>
    </source>
</evidence>
<dbReference type="Pfam" id="PF01966">
    <property type="entry name" value="HD"/>
    <property type="match status" value="1"/>
</dbReference>
<evidence type="ECO:0000259" key="2">
    <source>
        <dbReference type="Pfam" id="PF01966"/>
    </source>
</evidence>
<evidence type="ECO:0000313" key="3">
    <source>
        <dbReference type="EMBL" id="KAF0482370.1"/>
    </source>
</evidence>
<dbReference type="OrthoDB" id="9991235at2759"/>
<proteinExistence type="predicted"/>
<dbReference type="InterPro" id="IPR050135">
    <property type="entry name" value="dGTPase-like"/>
</dbReference>
<dbReference type="EMBL" id="WTPW01000761">
    <property type="protein sequence ID" value="KAF0482370.1"/>
    <property type="molecule type" value="Genomic_DNA"/>
</dbReference>
<protein>
    <submittedName>
        <fullName evidence="3">HD phosphohydrolase domain-containing protein</fullName>
    </submittedName>
</protein>
<feature type="domain" description="HD" evidence="2">
    <location>
        <begin position="12"/>
        <end position="79"/>
    </location>
</feature>
<accession>A0A8H4ADG1</accession>
<feature type="compositionally biased region" description="Basic and acidic residues" evidence="1">
    <location>
        <begin position="428"/>
        <end position="437"/>
    </location>
</feature>
<evidence type="ECO:0000256" key="1">
    <source>
        <dbReference type="SAM" id="MobiDB-lite"/>
    </source>
</evidence>
<feature type="region of interest" description="Disordered" evidence="1">
    <location>
        <begin position="405"/>
        <end position="454"/>
    </location>
</feature>
<keyword evidence="4" id="KW-1185">Reference proteome</keyword>
<dbReference type="Gene3D" id="3.30.70.2760">
    <property type="match status" value="1"/>
</dbReference>
<dbReference type="GO" id="GO:0006203">
    <property type="term" value="P:dGTP catabolic process"/>
    <property type="evidence" value="ECO:0007669"/>
    <property type="project" value="TreeGrafter"/>
</dbReference>
<organism evidence="3 4">
    <name type="scientific">Gigaspora margarita</name>
    <dbReference type="NCBI Taxonomy" id="4874"/>
    <lineage>
        <taxon>Eukaryota</taxon>
        <taxon>Fungi</taxon>
        <taxon>Fungi incertae sedis</taxon>
        <taxon>Mucoromycota</taxon>
        <taxon>Glomeromycotina</taxon>
        <taxon>Glomeromycetes</taxon>
        <taxon>Diversisporales</taxon>
        <taxon>Gigasporaceae</taxon>
        <taxon>Gigaspora</taxon>
    </lineage>
</organism>
<gene>
    <name evidence="3" type="ORF">F8M41_023436</name>
</gene>
<sequence length="454" mass="53817">MFFQEQQGENDNDERNLKCVTLAALCHDLGHGPYSHLFDRDFIKNRLGMNWKHEKGSITMFEDLLKKNSITMKSINLEDEDKEFIKALIKGDKKYNINKPDKDKRPNYLFDIVNNEKNSIDVDKFDYFARDCYYSGAKRLFDFSRLMRLSRVMNDEIVYYYKECYLVYDLFHTRYSLHKTLYKHCTVRAIDHMICDVLEKADHYYNFKSAINERNPEKYMRLSDYIFHEIEHSEDDKLAKSKEIIKQIRERKFYKFVDECLIKLKNKENTNGDNIAEIKENTKKDNMAEIKIKEDIMDGIIDCGATLNGANLKREDVIIDWLSFDYGKKDENPVKYVKFYNKNDKEPKKIKKNDVSYLLPIVYKEEIVRIYLRTKGNEKESELEKSFNLIKVAFHSFRKNAKNSGLIDEEEEESSNESEDSNINNGDDNEKKSEIGKKRPSTFNKTSISKKSKK</sequence>